<keyword evidence="1" id="KW-0547">Nucleotide-binding</keyword>
<dbReference type="Gene3D" id="3.40.50.300">
    <property type="entry name" value="P-loop containing nucleotide triphosphate hydrolases"/>
    <property type="match status" value="2"/>
</dbReference>
<evidence type="ECO:0000256" key="3">
    <source>
        <dbReference type="ARBA" id="ARBA00022806"/>
    </source>
</evidence>
<dbReference type="GO" id="GO:0004386">
    <property type="term" value="F:helicase activity"/>
    <property type="evidence" value="ECO:0007669"/>
    <property type="project" value="UniProtKB-KW"/>
</dbReference>
<keyword evidence="6" id="KW-1185">Reference proteome</keyword>
<dbReference type="GO" id="GO:0005524">
    <property type="term" value="F:ATP binding"/>
    <property type="evidence" value="ECO:0007669"/>
    <property type="project" value="UniProtKB-KW"/>
</dbReference>
<keyword evidence="4" id="KW-0067">ATP-binding</keyword>
<gene>
    <name evidence="5" type="primary">dhx8</name>
    <name evidence="5" type="ORF">EVAR_103653_1</name>
</gene>
<keyword evidence="3 5" id="KW-0347">Helicase</keyword>
<accession>A0A4C1Z6H3</accession>
<evidence type="ECO:0000256" key="1">
    <source>
        <dbReference type="ARBA" id="ARBA00022741"/>
    </source>
</evidence>
<evidence type="ECO:0000256" key="2">
    <source>
        <dbReference type="ARBA" id="ARBA00022801"/>
    </source>
</evidence>
<dbReference type="GO" id="GO:0016787">
    <property type="term" value="F:hydrolase activity"/>
    <property type="evidence" value="ECO:0007669"/>
    <property type="project" value="UniProtKB-KW"/>
</dbReference>
<comment type="caution">
    <text evidence="5">The sequence shown here is derived from an EMBL/GenBank/DDBJ whole genome shotgun (WGS) entry which is preliminary data.</text>
</comment>
<dbReference type="EMBL" id="BGZK01001554">
    <property type="protein sequence ID" value="GBP82205.1"/>
    <property type="molecule type" value="Genomic_DNA"/>
</dbReference>
<evidence type="ECO:0000313" key="5">
    <source>
        <dbReference type="EMBL" id="GBP82205.1"/>
    </source>
</evidence>
<dbReference type="GO" id="GO:0003723">
    <property type="term" value="F:RNA binding"/>
    <property type="evidence" value="ECO:0007669"/>
    <property type="project" value="TreeGrafter"/>
</dbReference>
<dbReference type="Proteomes" id="UP000299102">
    <property type="component" value="Unassembled WGS sequence"/>
</dbReference>
<keyword evidence="2" id="KW-0378">Hydrolase</keyword>
<reference evidence="5 6" key="1">
    <citation type="journal article" date="2019" name="Commun. Biol.">
        <title>The bagworm genome reveals a unique fibroin gene that provides high tensile strength.</title>
        <authorList>
            <person name="Kono N."/>
            <person name="Nakamura H."/>
            <person name="Ohtoshi R."/>
            <person name="Tomita M."/>
            <person name="Numata K."/>
            <person name="Arakawa K."/>
        </authorList>
    </citation>
    <scope>NUCLEOTIDE SEQUENCE [LARGE SCALE GENOMIC DNA]</scope>
</reference>
<proteinExistence type="predicted"/>
<dbReference type="OrthoDB" id="7440238at2759"/>
<dbReference type="InterPro" id="IPR027417">
    <property type="entry name" value="P-loop_NTPase"/>
</dbReference>
<dbReference type="STRING" id="151549.A0A4C1Z6H3"/>
<sequence>MLLYMRYLLEVGHRVCVTQPRVSAALALAARVAHERGCLPGQDVGYAVSMGTCRSPRTGIVVRKENRERKGTSANAMEDHVALRESHITLCVGFSLTKSSTSKLSVGFSFKGARRSRPWTTAAAASAGRCGRTSAYDVFVSQFVTEGVLLREMFASPLLTHYSCIVLDEVSARPAPRAPGPSRWSQGLLPPVVRPQFKYF</sequence>
<dbReference type="PANTHER" id="PTHR18934:SF99">
    <property type="entry name" value="ATP-DEPENDENT RNA HELICASE DHX37-RELATED"/>
    <property type="match status" value="1"/>
</dbReference>
<dbReference type="PANTHER" id="PTHR18934">
    <property type="entry name" value="ATP-DEPENDENT RNA HELICASE"/>
    <property type="match status" value="1"/>
</dbReference>
<protein>
    <submittedName>
        <fullName evidence="5">ATP-dependent RNA helicase dhx8</fullName>
    </submittedName>
</protein>
<name>A0A4C1Z6H3_EUMVA</name>
<dbReference type="SUPFAM" id="SSF52540">
    <property type="entry name" value="P-loop containing nucleoside triphosphate hydrolases"/>
    <property type="match status" value="1"/>
</dbReference>
<evidence type="ECO:0000256" key="4">
    <source>
        <dbReference type="ARBA" id="ARBA00022840"/>
    </source>
</evidence>
<dbReference type="AlphaFoldDB" id="A0A4C1Z6H3"/>
<evidence type="ECO:0000313" key="6">
    <source>
        <dbReference type="Proteomes" id="UP000299102"/>
    </source>
</evidence>
<organism evidence="5 6">
    <name type="scientific">Eumeta variegata</name>
    <name type="common">Bagworm moth</name>
    <name type="synonym">Eumeta japonica</name>
    <dbReference type="NCBI Taxonomy" id="151549"/>
    <lineage>
        <taxon>Eukaryota</taxon>
        <taxon>Metazoa</taxon>
        <taxon>Ecdysozoa</taxon>
        <taxon>Arthropoda</taxon>
        <taxon>Hexapoda</taxon>
        <taxon>Insecta</taxon>
        <taxon>Pterygota</taxon>
        <taxon>Neoptera</taxon>
        <taxon>Endopterygota</taxon>
        <taxon>Lepidoptera</taxon>
        <taxon>Glossata</taxon>
        <taxon>Ditrysia</taxon>
        <taxon>Tineoidea</taxon>
        <taxon>Psychidae</taxon>
        <taxon>Oiketicinae</taxon>
        <taxon>Eumeta</taxon>
    </lineage>
</organism>